<dbReference type="InterPro" id="IPR044855">
    <property type="entry name" value="CoA-Trfase_III_dom3_sf"/>
</dbReference>
<proteinExistence type="predicted"/>
<organism evidence="2">
    <name type="scientific">marine metagenome</name>
    <dbReference type="NCBI Taxonomy" id="408172"/>
    <lineage>
        <taxon>unclassified sequences</taxon>
        <taxon>metagenomes</taxon>
        <taxon>ecological metagenomes</taxon>
    </lineage>
</organism>
<reference evidence="2" key="1">
    <citation type="submission" date="2018-05" db="EMBL/GenBank/DDBJ databases">
        <authorList>
            <person name="Lanie J.A."/>
            <person name="Ng W.-L."/>
            <person name="Kazmierczak K.M."/>
            <person name="Andrzejewski T.M."/>
            <person name="Davidsen T.M."/>
            <person name="Wayne K.J."/>
            <person name="Tettelin H."/>
            <person name="Glass J.I."/>
            <person name="Rusch D."/>
            <person name="Podicherti R."/>
            <person name="Tsui H.-C.T."/>
            <person name="Winkler M.E."/>
        </authorList>
    </citation>
    <scope>NUCLEOTIDE SEQUENCE</scope>
</reference>
<dbReference type="EMBL" id="UINC01124583">
    <property type="protein sequence ID" value="SVD01827.1"/>
    <property type="molecule type" value="Genomic_DNA"/>
</dbReference>
<dbReference type="GO" id="GO:0008410">
    <property type="term" value="F:CoA-transferase activity"/>
    <property type="evidence" value="ECO:0007669"/>
    <property type="project" value="TreeGrafter"/>
</dbReference>
<evidence type="ECO:0008006" key="3">
    <source>
        <dbReference type="Google" id="ProtNLM"/>
    </source>
</evidence>
<dbReference type="Pfam" id="PF02515">
    <property type="entry name" value="CoA_transf_3"/>
    <property type="match status" value="1"/>
</dbReference>
<evidence type="ECO:0000313" key="2">
    <source>
        <dbReference type="EMBL" id="SVD01827.1"/>
    </source>
</evidence>
<sequence length="309" mass="34011">MPNLEHVLVVSLEQAVAAPLCSSRLSDAGARVIKVERDGGDFARKYDDVVNGDSAYFVWLNRGKESIVLNIKDSHDSVFLQRLLSKADVFIQNLLPGAAARSGLDSAELRCKHPRLITCDISGYGDTGEYADMKAYDLLVQAETALCSITGGPEGPGRVGVSVCDIAAGLNAYSGILEALLNRERTGDGVGVKVSLFGGMADWMNVPYLYQVHTGETLGRHGLHHPSIAPYGAFPAADGKMVLISIQNEREWRRLCVEIFERPELEKDSRFDTPSKRGRNRAELDKVVRTSFLRWPREDLMNHLRKAGI</sequence>
<dbReference type="SUPFAM" id="SSF89796">
    <property type="entry name" value="CoA-transferase family III (CaiB/BaiF)"/>
    <property type="match status" value="1"/>
</dbReference>
<dbReference type="PANTHER" id="PTHR48207">
    <property type="entry name" value="SUCCINATE--HYDROXYMETHYLGLUTARATE COA-TRANSFERASE"/>
    <property type="match status" value="1"/>
</dbReference>
<feature type="non-terminal residue" evidence="2">
    <location>
        <position position="309"/>
    </location>
</feature>
<name>A0A382RXR8_9ZZZZ</name>
<feature type="non-terminal residue" evidence="2">
    <location>
        <position position="1"/>
    </location>
</feature>
<evidence type="ECO:0000256" key="1">
    <source>
        <dbReference type="ARBA" id="ARBA00022679"/>
    </source>
</evidence>
<dbReference type="InterPro" id="IPR050483">
    <property type="entry name" value="CoA-transferase_III_domain"/>
</dbReference>
<gene>
    <name evidence="2" type="ORF">METZ01_LOCUS354681</name>
</gene>
<accession>A0A382RXR8</accession>
<protein>
    <recommendedName>
        <fullName evidence="3">Carnitine dehydratase</fullName>
    </recommendedName>
</protein>
<dbReference type="InterPro" id="IPR003673">
    <property type="entry name" value="CoA-Trfase_fam_III"/>
</dbReference>
<dbReference type="Gene3D" id="3.40.50.10540">
    <property type="entry name" value="Crotonobetainyl-coa:carnitine coa-transferase, domain 1"/>
    <property type="match status" value="1"/>
</dbReference>
<dbReference type="PANTHER" id="PTHR48207:SF3">
    <property type="entry name" value="SUCCINATE--HYDROXYMETHYLGLUTARATE COA-TRANSFERASE"/>
    <property type="match status" value="1"/>
</dbReference>
<keyword evidence="1" id="KW-0808">Transferase</keyword>
<dbReference type="AlphaFoldDB" id="A0A382RXR8"/>
<dbReference type="Gene3D" id="3.30.1540.10">
    <property type="entry name" value="formyl-coa transferase, domain 3"/>
    <property type="match status" value="1"/>
</dbReference>
<dbReference type="InterPro" id="IPR023606">
    <property type="entry name" value="CoA-Trfase_III_dom_1_sf"/>
</dbReference>